<dbReference type="Proteomes" id="UP000287651">
    <property type="component" value="Unassembled WGS sequence"/>
</dbReference>
<evidence type="ECO:0000313" key="2">
    <source>
        <dbReference type="EMBL" id="RRT72687.1"/>
    </source>
</evidence>
<proteinExistence type="predicted"/>
<name>A0A427A8Y6_ENSVE</name>
<evidence type="ECO:0000313" key="3">
    <source>
        <dbReference type="Proteomes" id="UP000287651"/>
    </source>
</evidence>
<gene>
    <name evidence="2" type="ORF">B296_00000613</name>
</gene>
<dbReference type="AlphaFoldDB" id="A0A427A8Y6"/>
<reference evidence="2 3" key="1">
    <citation type="journal article" date="2014" name="Agronomy (Basel)">
        <title>A Draft Genome Sequence for Ensete ventricosum, the Drought-Tolerant Tree Against Hunger.</title>
        <authorList>
            <person name="Harrison J."/>
            <person name="Moore K.A."/>
            <person name="Paszkiewicz K."/>
            <person name="Jones T."/>
            <person name="Grant M."/>
            <person name="Ambacheew D."/>
            <person name="Muzemil S."/>
            <person name="Studholme D.J."/>
        </authorList>
    </citation>
    <scope>NUCLEOTIDE SEQUENCE [LARGE SCALE GENOMIC DNA]</scope>
</reference>
<accession>A0A427A8Y6</accession>
<feature type="region of interest" description="Disordered" evidence="1">
    <location>
        <begin position="209"/>
        <end position="229"/>
    </location>
</feature>
<feature type="region of interest" description="Disordered" evidence="1">
    <location>
        <begin position="286"/>
        <end position="308"/>
    </location>
</feature>
<organism evidence="2 3">
    <name type="scientific">Ensete ventricosum</name>
    <name type="common">Abyssinian banana</name>
    <name type="synonym">Musa ensete</name>
    <dbReference type="NCBI Taxonomy" id="4639"/>
    <lineage>
        <taxon>Eukaryota</taxon>
        <taxon>Viridiplantae</taxon>
        <taxon>Streptophyta</taxon>
        <taxon>Embryophyta</taxon>
        <taxon>Tracheophyta</taxon>
        <taxon>Spermatophyta</taxon>
        <taxon>Magnoliopsida</taxon>
        <taxon>Liliopsida</taxon>
        <taxon>Zingiberales</taxon>
        <taxon>Musaceae</taxon>
        <taxon>Ensete</taxon>
    </lineage>
</organism>
<sequence>MEVLGSRRKTSGKYLKELINPASISSTLKRPPLLLPRRSLRRILLGILARDGDVSQSVKSIATAAGLASGDSTAPHESIGLPRSLHKSSTKESTTQRLLRPNQKKNRNGKVSIEINSTKETRFFFEFASPQSPFLNLFDAVFVARETTRHDSKKRTTALRLREDRVFASNVDRFDVAAVGIPVVKLRDQPCEDAGVYFPSCVGGSKDDATTGRDIPLRPKQATDSLWPPTTIGLEGLAGPSWLTGEERGSCLGREQESGRVGDGTLAVGSAVSGLGEQRKPADVVGAWTSRSGQSRRGARFADASEAF</sequence>
<dbReference type="EMBL" id="AMZH03003323">
    <property type="protein sequence ID" value="RRT72687.1"/>
    <property type="molecule type" value="Genomic_DNA"/>
</dbReference>
<feature type="region of interest" description="Disordered" evidence="1">
    <location>
        <begin position="65"/>
        <end position="110"/>
    </location>
</feature>
<evidence type="ECO:0000256" key="1">
    <source>
        <dbReference type="SAM" id="MobiDB-lite"/>
    </source>
</evidence>
<protein>
    <submittedName>
        <fullName evidence="2">Uncharacterized protein</fullName>
    </submittedName>
</protein>
<comment type="caution">
    <text evidence="2">The sequence shown here is derived from an EMBL/GenBank/DDBJ whole genome shotgun (WGS) entry which is preliminary data.</text>
</comment>